<reference evidence="1" key="1">
    <citation type="submission" date="2021-06" db="EMBL/GenBank/DDBJ databases">
        <authorList>
            <person name="Kallberg Y."/>
            <person name="Tangrot J."/>
            <person name="Rosling A."/>
        </authorList>
    </citation>
    <scope>NUCLEOTIDE SEQUENCE</scope>
    <source>
        <strain evidence="1">MA461A</strain>
    </source>
</reference>
<organism evidence="1 2">
    <name type="scientific">Racocetra persica</name>
    <dbReference type="NCBI Taxonomy" id="160502"/>
    <lineage>
        <taxon>Eukaryota</taxon>
        <taxon>Fungi</taxon>
        <taxon>Fungi incertae sedis</taxon>
        <taxon>Mucoromycota</taxon>
        <taxon>Glomeromycotina</taxon>
        <taxon>Glomeromycetes</taxon>
        <taxon>Diversisporales</taxon>
        <taxon>Gigasporaceae</taxon>
        <taxon>Racocetra</taxon>
    </lineage>
</organism>
<protein>
    <submittedName>
        <fullName evidence="1">17669_t:CDS:1</fullName>
    </submittedName>
</protein>
<keyword evidence="2" id="KW-1185">Reference proteome</keyword>
<feature type="non-terminal residue" evidence="1">
    <location>
        <position position="1"/>
    </location>
</feature>
<comment type="caution">
    <text evidence="1">The sequence shown here is derived from an EMBL/GenBank/DDBJ whole genome shotgun (WGS) entry which is preliminary data.</text>
</comment>
<evidence type="ECO:0000313" key="2">
    <source>
        <dbReference type="Proteomes" id="UP000789920"/>
    </source>
</evidence>
<dbReference type="EMBL" id="CAJVQC010055225">
    <property type="protein sequence ID" value="CAG8795124.1"/>
    <property type="molecule type" value="Genomic_DNA"/>
</dbReference>
<dbReference type="Proteomes" id="UP000789920">
    <property type="component" value="Unassembled WGS sequence"/>
</dbReference>
<sequence length="213" mass="25138">SAKICAWDIEDYDLVGLLDADMCVIRNMDELLELDLSDDKIAACHACKCNSLKNPLYPKDWIPENCAYTKGPIYPESTNIPPITNSESYFNSGLIILRPSKSKFNEIYNRLINHENPDQLLFPEQDLLNEIYKGNWVGLPYIYNALKTLRDCHSSMWSDKDVKNVHYITKYKPWKEDSIIMEQKLDRRDSDSILNNWWWKVYRDEGWNEEFKE</sequence>
<proteinExistence type="predicted"/>
<gene>
    <name evidence="1" type="ORF">RPERSI_LOCUS19899</name>
</gene>
<evidence type="ECO:0000313" key="1">
    <source>
        <dbReference type="EMBL" id="CAG8795124.1"/>
    </source>
</evidence>
<name>A0ACA9RIC7_9GLOM</name>
<accession>A0ACA9RIC7</accession>